<protein>
    <recommendedName>
        <fullName evidence="4">DUF5129 domain-containing protein</fullName>
    </recommendedName>
</protein>
<evidence type="ECO:0008006" key="4">
    <source>
        <dbReference type="Google" id="ProtNLM"/>
    </source>
</evidence>
<sequence length="858" mass="93972">MAARLMHDSMGRRLRRPYHWTAFVALFLALVTAMLGVRAAFALHAASVPLPYEVTVQVQGKQDFNISQERVNAELAEHPVRSSQPLTVILADRWLTGDETLRGQVPDGQIIISSKLEDLDPKNSDVDERFSGVALAENLTGSKEERTDARYDIENAFTKNVSVGHGVKAVVAAAHTASVVLDQSPTSSVMFWFSVVGLSAMLTAAFLVPALRFRSRWESRHRRLAVAQRKLARVVLDLEALEATYVATDESKRPQGFTKAWNQLQKLSLNAARNEDPLVAAIFDGEQCLAKKTGEQLVGFEATTRKLTTLADSLMGAGSVHARLAGTGSTFDQLSSPINDAATELLIRLENAPGKMVAGADLAALREALGTLLDAAQGDAKQNNAVQAWASAEEELSQIAGRLIRKLRRYPHGKRPPIPEVPAEHNQLRSTLGLAPVSQQGALHQLHVANSVARSILGDTLSTDHGRKTETKRTSWQAALLEKFSAVRLGGKDEPGKLGRAKVIGLLAVLLCASLIAAGIIVYNVTKKPRATYEGSGQGMVLEIDDKNGLVDESEIRKYMEEDFEVEQHLLVAVRDAESYLELHAREGSEYRESTPRSVQQAIWRIKHEYKDRMDPVDQELPEDLTIIPLLITDEGKGIMPGLISGAVISGTASWGSTIGWEYGSIHESQYPSMEVAHAAEDFATVLKQAGYEEPDYNAALLFWILAFMFFFTVLNLIQLVAYLLGATSRINRFSRGSRALEQTRRRLEQLALGLEDSQINAVAVLGSSESGRADEAGQRLFERALMMAWREAEELSTMSLSERLGSSFGTRAEHLQRLVALLDERDADVAKRARDLVLASRGAGGDEPQKVVLPGQA</sequence>
<feature type="transmembrane region" description="Helical" evidence="1">
    <location>
        <begin position="189"/>
        <end position="213"/>
    </location>
</feature>
<keyword evidence="1" id="KW-0812">Transmembrane</keyword>
<gene>
    <name evidence="2" type="ORF">D3791_05780</name>
</gene>
<evidence type="ECO:0000256" key="1">
    <source>
        <dbReference type="SAM" id="Phobius"/>
    </source>
</evidence>
<dbReference type="EMBL" id="CP032549">
    <property type="protein sequence ID" value="QIV86684.1"/>
    <property type="molecule type" value="Genomic_DNA"/>
</dbReference>
<accession>A0A6H0SHA9</accession>
<dbReference type="RefSeq" id="WP_172511560.1">
    <property type="nucleotide sequence ID" value="NZ_CP032549.1"/>
</dbReference>
<organism evidence="2 3">
    <name type="scientific">Glutamicibacter mishrai</name>
    <dbReference type="NCBI Taxonomy" id="1775880"/>
    <lineage>
        <taxon>Bacteria</taxon>
        <taxon>Bacillati</taxon>
        <taxon>Actinomycetota</taxon>
        <taxon>Actinomycetes</taxon>
        <taxon>Micrococcales</taxon>
        <taxon>Micrococcaceae</taxon>
        <taxon>Glutamicibacter</taxon>
    </lineage>
</organism>
<feature type="transmembrane region" description="Helical" evidence="1">
    <location>
        <begin position="503"/>
        <end position="523"/>
    </location>
</feature>
<evidence type="ECO:0000313" key="3">
    <source>
        <dbReference type="Proteomes" id="UP000502331"/>
    </source>
</evidence>
<feature type="transmembrane region" description="Helical" evidence="1">
    <location>
        <begin position="701"/>
        <end position="726"/>
    </location>
</feature>
<dbReference type="AlphaFoldDB" id="A0A6H0SHA9"/>
<name>A0A6H0SHA9_9MICC</name>
<keyword evidence="1" id="KW-0472">Membrane</keyword>
<evidence type="ECO:0000313" key="2">
    <source>
        <dbReference type="EMBL" id="QIV86684.1"/>
    </source>
</evidence>
<dbReference type="Proteomes" id="UP000502331">
    <property type="component" value="Chromosome"/>
</dbReference>
<proteinExistence type="predicted"/>
<keyword evidence="1" id="KW-1133">Transmembrane helix</keyword>
<reference evidence="2 3" key="1">
    <citation type="submission" date="2018-09" db="EMBL/GenBank/DDBJ databases">
        <title>Glutamicibacter mishrai S5-52T (LMG 29155T = KCTC 39846T).</title>
        <authorList>
            <person name="Das S.K."/>
        </authorList>
    </citation>
    <scope>NUCLEOTIDE SEQUENCE [LARGE SCALE GENOMIC DNA]</scope>
    <source>
        <strain evidence="2 3">S5-52</strain>
    </source>
</reference>
<keyword evidence="3" id="KW-1185">Reference proteome</keyword>